<dbReference type="Proteomes" id="UP000199095">
    <property type="component" value="Unassembled WGS sequence"/>
</dbReference>
<proteinExistence type="inferred from homology"/>
<keyword evidence="3 6" id="KW-0238">DNA-binding</keyword>
<evidence type="ECO:0000256" key="2">
    <source>
        <dbReference type="ARBA" id="ARBA00023015"/>
    </source>
</evidence>
<dbReference type="EMBL" id="FOHJ01000001">
    <property type="protein sequence ID" value="SES79422.1"/>
    <property type="molecule type" value="Genomic_DNA"/>
</dbReference>
<evidence type="ECO:0000259" key="5">
    <source>
        <dbReference type="Pfam" id="PF04198"/>
    </source>
</evidence>
<dbReference type="Pfam" id="PF04198">
    <property type="entry name" value="Sugar-bind"/>
    <property type="match status" value="1"/>
</dbReference>
<dbReference type="STRING" id="237682.SAMN05421676_101469"/>
<organism evidence="6 7">
    <name type="scientific">Salinibacillus kushneri</name>
    <dbReference type="NCBI Taxonomy" id="237682"/>
    <lineage>
        <taxon>Bacteria</taxon>
        <taxon>Bacillati</taxon>
        <taxon>Bacillota</taxon>
        <taxon>Bacilli</taxon>
        <taxon>Bacillales</taxon>
        <taxon>Bacillaceae</taxon>
        <taxon>Salinibacillus</taxon>
    </lineage>
</organism>
<gene>
    <name evidence="6" type="ORF">SAMN05421676_101469</name>
</gene>
<evidence type="ECO:0000313" key="7">
    <source>
        <dbReference type="Proteomes" id="UP000199095"/>
    </source>
</evidence>
<keyword evidence="7" id="KW-1185">Reference proteome</keyword>
<dbReference type="PANTHER" id="PTHR34294">
    <property type="entry name" value="TRANSCRIPTIONAL REGULATOR-RELATED"/>
    <property type="match status" value="1"/>
</dbReference>
<reference evidence="7" key="1">
    <citation type="submission" date="2016-10" db="EMBL/GenBank/DDBJ databases">
        <authorList>
            <person name="Varghese N."/>
            <person name="Submissions S."/>
        </authorList>
    </citation>
    <scope>NUCLEOTIDE SEQUENCE [LARGE SCALE GENOMIC DNA]</scope>
    <source>
        <strain evidence="7">CGMCC 1.3566</strain>
    </source>
</reference>
<dbReference type="GO" id="GO:0003677">
    <property type="term" value="F:DNA binding"/>
    <property type="evidence" value="ECO:0007669"/>
    <property type="project" value="UniProtKB-KW"/>
</dbReference>
<dbReference type="OrthoDB" id="58802at2"/>
<dbReference type="SUPFAM" id="SSF100950">
    <property type="entry name" value="NagB/RpiA/CoA transferase-like"/>
    <property type="match status" value="1"/>
</dbReference>
<dbReference type="Gene3D" id="3.40.50.1360">
    <property type="match status" value="1"/>
</dbReference>
<evidence type="ECO:0000256" key="1">
    <source>
        <dbReference type="ARBA" id="ARBA00010466"/>
    </source>
</evidence>
<dbReference type="InterPro" id="IPR009057">
    <property type="entry name" value="Homeodomain-like_sf"/>
</dbReference>
<dbReference type="InterPro" id="IPR051054">
    <property type="entry name" value="SorC_transcr_regulators"/>
</dbReference>
<dbReference type="SUPFAM" id="SSF46689">
    <property type="entry name" value="Homeodomain-like"/>
    <property type="match status" value="1"/>
</dbReference>
<evidence type="ECO:0000313" key="6">
    <source>
        <dbReference type="EMBL" id="SES79422.1"/>
    </source>
</evidence>
<accession>A0A1H9ZCS3</accession>
<evidence type="ECO:0000256" key="3">
    <source>
        <dbReference type="ARBA" id="ARBA00023125"/>
    </source>
</evidence>
<sequence length="312" mass="34071">MSFLNDKRLMVKIAHMYYEEGATQSTIAKSIGVSRSLISKYLTKAKETGVVEIIIHDDESHPFLALESKVERRYDLREVVCVSSNDQETSKGRLGIAASKYLLRILKDGQTLGVSSGTTLNEVAKSMQPNQHFPDLSIVPLVGGMGDEQVDIHSNNIVATLADCLNAKYSLLHAPVLVDSKEAKDIIFNQSTIKNVFDKATESDVALVGIGGTPEHSTMVKSYLHQGKQEEVDFENVVGDICYNFIDPDGNTALNVWNEKVITLALEKLKNIPLVIGVAGGSEKIEAIRSSLIGNLIDVLITDENTAKALLD</sequence>
<dbReference type="GO" id="GO:0030246">
    <property type="term" value="F:carbohydrate binding"/>
    <property type="evidence" value="ECO:0007669"/>
    <property type="project" value="InterPro"/>
</dbReference>
<dbReference type="PANTHER" id="PTHR34294:SF1">
    <property type="entry name" value="TRANSCRIPTIONAL REGULATOR LSRR"/>
    <property type="match status" value="1"/>
</dbReference>
<keyword evidence="4" id="KW-0804">Transcription</keyword>
<name>A0A1H9ZCS3_9BACI</name>
<comment type="similarity">
    <text evidence="1">Belongs to the SorC transcriptional regulatory family.</text>
</comment>
<protein>
    <submittedName>
        <fullName evidence="6">DNA-binding transcriptional regulator LsrR, DeoR family</fullName>
    </submittedName>
</protein>
<keyword evidence="2" id="KW-0805">Transcription regulation</keyword>
<evidence type="ECO:0000256" key="4">
    <source>
        <dbReference type="ARBA" id="ARBA00023163"/>
    </source>
</evidence>
<dbReference type="Gene3D" id="1.10.10.60">
    <property type="entry name" value="Homeodomain-like"/>
    <property type="match status" value="1"/>
</dbReference>
<dbReference type="AlphaFoldDB" id="A0A1H9ZCS3"/>
<dbReference type="InterPro" id="IPR007324">
    <property type="entry name" value="Sugar-bd_dom_put"/>
</dbReference>
<feature type="domain" description="Sugar-binding" evidence="5">
    <location>
        <begin position="64"/>
        <end position="311"/>
    </location>
</feature>
<dbReference type="InterPro" id="IPR037171">
    <property type="entry name" value="NagB/RpiA_transferase-like"/>
</dbReference>